<organism evidence="1">
    <name type="scientific">Arundo donax</name>
    <name type="common">Giant reed</name>
    <name type="synonym">Donax arundinaceus</name>
    <dbReference type="NCBI Taxonomy" id="35708"/>
    <lineage>
        <taxon>Eukaryota</taxon>
        <taxon>Viridiplantae</taxon>
        <taxon>Streptophyta</taxon>
        <taxon>Embryophyta</taxon>
        <taxon>Tracheophyta</taxon>
        <taxon>Spermatophyta</taxon>
        <taxon>Magnoliopsida</taxon>
        <taxon>Liliopsida</taxon>
        <taxon>Poales</taxon>
        <taxon>Poaceae</taxon>
        <taxon>PACMAD clade</taxon>
        <taxon>Arundinoideae</taxon>
        <taxon>Arundineae</taxon>
        <taxon>Arundo</taxon>
    </lineage>
</organism>
<evidence type="ECO:0000313" key="1">
    <source>
        <dbReference type="EMBL" id="JAD40636.1"/>
    </source>
</evidence>
<protein>
    <submittedName>
        <fullName evidence="1">Uncharacterized protein</fullName>
    </submittedName>
</protein>
<proteinExistence type="predicted"/>
<dbReference type="AlphaFoldDB" id="A0A0A8ZPD4"/>
<accession>A0A0A8ZPD4</accession>
<reference evidence="1" key="2">
    <citation type="journal article" date="2015" name="Data Brief">
        <title>Shoot transcriptome of the giant reed, Arundo donax.</title>
        <authorList>
            <person name="Barrero R.A."/>
            <person name="Guerrero F.D."/>
            <person name="Moolhuijzen P."/>
            <person name="Goolsby J.A."/>
            <person name="Tidwell J."/>
            <person name="Bellgard S.E."/>
            <person name="Bellgard M.I."/>
        </authorList>
    </citation>
    <scope>NUCLEOTIDE SEQUENCE</scope>
    <source>
        <tissue evidence="1">Shoot tissue taken approximately 20 cm above the soil surface</tissue>
    </source>
</reference>
<name>A0A0A8ZPD4_ARUDO</name>
<sequence>MRYRHFIHLHLSYWLCSHLYPSCLSGCALWSPLVHLETRRDIVL</sequence>
<dbReference type="EMBL" id="GBRH01257259">
    <property type="protein sequence ID" value="JAD40636.1"/>
    <property type="molecule type" value="Transcribed_RNA"/>
</dbReference>
<reference evidence="1" key="1">
    <citation type="submission" date="2014-09" db="EMBL/GenBank/DDBJ databases">
        <authorList>
            <person name="Magalhaes I.L.F."/>
            <person name="Oliveira U."/>
            <person name="Santos F.R."/>
            <person name="Vidigal T.H.D.A."/>
            <person name="Brescovit A.D."/>
            <person name="Santos A.J."/>
        </authorList>
    </citation>
    <scope>NUCLEOTIDE SEQUENCE</scope>
    <source>
        <tissue evidence="1">Shoot tissue taken approximately 20 cm above the soil surface</tissue>
    </source>
</reference>